<feature type="transmembrane region" description="Helical" evidence="6">
    <location>
        <begin position="153"/>
        <end position="171"/>
    </location>
</feature>
<evidence type="ECO:0000313" key="7">
    <source>
        <dbReference type="EMBL" id="QOP45448.1"/>
    </source>
</evidence>
<evidence type="ECO:0000256" key="3">
    <source>
        <dbReference type="ARBA" id="ARBA00022692"/>
    </source>
</evidence>
<dbReference type="InterPro" id="IPR050367">
    <property type="entry name" value="APC_superfamily"/>
</dbReference>
<feature type="transmembrane region" description="Helical" evidence="6">
    <location>
        <begin position="7"/>
        <end position="29"/>
    </location>
</feature>
<dbReference type="AlphaFoldDB" id="A0A7M1B9F5"/>
<evidence type="ECO:0000256" key="5">
    <source>
        <dbReference type="ARBA" id="ARBA00023136"/>
    </source>
</evidence>
<dbReference type="Proteomes" id="UP000593580">
    <property type="component" value="Chromosome"/>
</dbReference>
<dbReference type="Pfam" id="PF13520">
    <property type="entry name" value="AA_permease_2"/>
    <property type="match status" value="1"/>
</dbReference>
<evidence type="ECO:0000256" key="6">
    <source>
        <dbReference type="SAM" id="Phobius"/>
    </source>
</evidence>
<dbReference type="GO" id="GO:0022857">
    <property type="term" value="F:transmembrane transporter activity"/>
    <property type="evidence" value="ECO:0007669"/>
    <property type="project" value="InterPro"/>
</dbReference>
<keyword evidence="2" id="KW-1003">Cell membrane</keyword>
<accession>A0A7M1B9F5</accession>
<feature type="transmembrane region" description="Helical" evidence="6">
    <location>
        <begin position="312"/>
        <end position="333"/>
    </location>
</feature>
<reference evidence="7 8" key="1">
    <citation type="submission" date="2019-07" db="EMBL/GenBank/DDBJ databases">
        <title>Sulfurimonas paralvinellae sp. nov., a novel mesophilic, hydrogen- and sulfur-oxidizing chemolithoautotroph within the Epsilonproteo- bacteria isolated from a deep-sea hydrothermal vent polychaete nest, reclassification of Thiomicrospira denitrificans as Sulfurimonas denitrificans comb. nov. and emended description of the genus Sulfurimonas.</title>
        <authorList>
            <person name="Wang S."/>
            <person name="Jiang L."/>
            <person name="Shao Z."/>
        </authorList>
    </citation>
    <scope>NUCLEOTIDE SEQUENCE [LARGE SCALE GENOMIC DNA]</scope>
    <source>
        <strain evidence="7 8">GO25</strain>
    </source>
</reference>
<dbReference type="KEGG" id="spal:FM071_03805"/>
<feature type="transmembrane region" description="Helical" evidence="6">
    <location>
        <begin position="339"/>
        <end position="359"/>
    </location>
</feature>
<name>A0A7M1B9F5_9BACT</name>
<feature type="transmembrane region" description="Helical" evidence="6">
    <location>
        <begin position="397"/>
        <end position="418"/>
    </location>
</feature>
<evidence type="ECO:0000313" key="8">
    <source>
        <dbReference type="Proteomes" id="UP000593580"/>
    </source>
</evidence>
<gene>
    <name evidence="7" type="ORF">FM071_03805</name>
</gene>
<dbReference type="PIRSF" id="PIRSF006060">
    <property type="entry name" value="AA_transporter"/>
    <property type="match status" value="1"/>
</dbReference>
<feature type="transmembrane region" description="Helical" evidence="6">
    <location>
        <begin position="222"/>
        <end position="244"/>
    </location>
</feature>
<keyword evidence="3 6" id="KW-0812">Transmembrane</keyword>
<organism evidence="7 8">
    <name type="scientific">Sulfurimonas paralvinellae</name>
    <dbReference type="NCBI Taxonomy" id="317658"/>
    <lineage>
        <taxon>Bacteria</taxon>
        <taxon>Pseudomonadati</taxon>
        <taxon>Campylobacterota</taxon>
        <taxon>Epsilonproteobacteria</taxon>
        <taxon>Campylobacterales</taxon>
        <taxon>Sulfurimonadaceae</taxon>
        <taxon>Sulfurimonas</taxon>
    </lineage>
</organism>
<dbReference type="InterPro" id="IPR002293">
    <property type="entry name" value="AA/rel_permease1"/>
</dbReference>
<dbReference type="RefSeq" id="WP_193111691.1">
    <property type="nucleotide sequence ID" value="NZ_CP041406.1"/>
</dbReference>
<evidence type="ECO:0000256" key="1">
    <source>
        <dbReference type="ARBA" id="ARBA00004651"/>
    </source>
</evidence>
<protein>
    <submittedName>
        <fullName evidence="7">Amino acid permease</fullName>
    </submittedName>
</protein>
<feature type="transmembrane region" description="Helical" evidence="6">
    <location>
        <begin position="183"/>
        <end position="201"/>
    </location>
</feature>
<feature type="transmembrane region" description="Helical" evidence="6">
    <location>
        <begin position="264"/>
        <end position="291"/>
    </location>
</feature>
<evidence type="ECO:0000256" key="2">
    <source>
        <dbReference type="ARBA" id="ARBA00022475"/>
    </source>
</evidence>
<dbReference type="PANTHER" id="PTHR42770:SF11">
    <property type="entry name" value="INNER MEMBRANE TRANSPORT PROTEIN YBAT"/>
    <property type="match status" value="1"/>
</dbReference>
<evidence type="ECO:0000256" key="4">
    <source>
        <dbReference type="ARBA" id="ARBA00022989"/>
    </source>
</evidence>
<comment type="subcellular location">
    <subcellularLocation>
        <location evidence="1">Cell membrane</location>
        <topology evidence="1">Multi-pass membrane protein</topology>
    </subcellularLocation>
</comment>
<dbReference type="EMBL" id="CP041406">
    <property type="protein sequence ID" value="QOP45448.1"/>
    <property type="molecule type" value="Genomic_DNA"/>
</dbReference>
<feature type="transmembrane region" description="Helical" evidence="6">
    <location>
        <begin position="122"/>
        <end position="141"/>
    </location>
</feature>
<keyword evidence="4 6" id="KW-1133">Transmembrane helix</keyword>
<dbReference type="Gene3D" id="1.20.1740.10">
    <property type="entry name" value="Amino acid/polyamine transporter I"/>
    <property type="match status" value="1"/>
</dbReference>
<proteinExistence type="predicted"/>
<feature type="transmembrane region" description="Helical" evidence="6">
    <location>
        <begin position="79"/>
        <end position="102"/>
    </location>
</feature>
<keyword evidence="8" id="KW-1185">Reference proteome</keyword>
<dbReference type="GO" id="GO:0005886">
    <property type="term" value="C:plasma membrane"/>
    <property type="evidence" value="ECO:0007669"/>
    <property type="project" value="UniProtKB-SubCell"/>
</dbReference>
<dbReference type="PANTHER" id="PTHR42770">
    <property type="entry name" value="AMINO ACID TRANSPORTER-RELATED"/>
    <property type="match status" value="1"/>
</dbReference>
<keyword evidence="5 6" id="KW-0472">Membrane</keyword>
<sequence length="428" mass="46285">MKETKAFGLWSAVFLGIGSMVGAGIFVLLGEAGAIAGNLVWISFILGGIIALLSGYSLAKLASAYPSRGGIVEYLVQCYGEGVFSGSIAVLFYLSAIVALAMVTKTFGTYASMMLSSHNEHYANIFALIILFSFVAINLAGSTLIARSENTIVIIKLSIIIIFTVVVSFYVHPDYLALKDAPPVLNLFSAIALTFFAYEGFRVITNTAEDMKDPSKLMMKAMIVAISLVMILYVAVTFAVFGNLTLPEIIKAQDYALAEAAKPVFGQLGFTIMAIAALISTASSINANLYAVTNVTYDMAKNGELPDVYKRYVYHSTEGLIISAIFIALLMLFFDLKEIAAIGSISMLFIHALVHIGHLLKRKHTGASATLLILAILTMLTAIVLALQYTSKHIPNVGYFIAAGFFLAFLIEIGLRLFTHRTIKKQTL</sequence>
<feature type="transmembrane region" description="Helical" evidence="6">
    <location>
        <begin position="371"/>
        <end position="391"/>
    </location>
</feature>
<feature type="transmembrane region" description="Helical" evidence="6">
    <location>
        <begin position="35"/>
        <end position="58"/>
    </location>
</feature>